<dbReference type="Proteomes" id="UP000198345">
    <property type="component" value="Unassembled WGS sequence"/>
</dbReference>
<name>A0A226HNA3_9FLAO</name>
<evidence type="ECO:0000313" key="1">
    <source>
        <dbReference type="EMBL" id="OXA95757.1"/>
    </source>
</evidence>
<dbReference type="EMBL" id="MUGW01000004">
    <property type="protein sequence ID" value="OXA95757.1"/>
    <property type="molecule type" value="Genomic_DNA"/>
</dbReference>
<dbReference type="AlphaFoldDB" id="A0A226HNA3"/>
<gene>
    <name evidence="1" type="ORF">B0A66_02060</name>
</gene>
<accession>A0A226HNA3</accession>
<protein>
    <submittedName>
        <fullName evidence="1">Uncharacterized protein</fullName>
    </submittedName>
</protein>
<dbReference type="OrthoDB" id="9971320at2"/>
<dbReference type="RefSeq" id="WP_089048190.1">
    <property type="nucleotide sequence ID" value="NZ_FXTV01000005.1"/>
</dbReference>
<keyword evidence="2" id="KW-1185">Reference proteome</keyword>
<sequence length="60" mass="6950">MKKDNDDFKNDQKAKEVVLSEETLKGLDSLNERIDSLTVKNDIKFGRIVEIKKKEKGKKN</sequence>
<evidence type="ECO:0000313" key="2">
    <source>
        <dbReference type="Proteomes" id="UP000198345"/>
    </source>
</evidence>
<proteinExistence type="predicted"/>
<comment type="caution">
    <text evidence="1">The sequence shown here is derived from an EMBL/GenBank/DDBJ whole genome shotgun (WGS) entry which is preliminary data.</text>
</comment>
<organism evidence="1 2">
    <name type="scientific">Flavobacterium hercynium</name>
    <dbReference type="NCBI Taxonomy" id="387094"/>
    <lineage>
        <taxon>Bacteria</taxon>
        <taxon>Pseudomonadati</taxon>
        <taxon>Bacteroidota</taxon>
        <taxon>Flavobacteriia</taxon>
        <taxon>Flavobacteriales</taxon>
        <taxon>Flavobacteriaceae</taxon>
        <taxon>Flavobacterium</taxon>
    </lineage>
</organism>
<reference evidence="1 2" key="1">
    <citation type="submission" date="2016-11" db="EMBL/GenBank/DDBJ databases">
        <title>Whole genomes of Flavobacteriaceae.</title>
        <authorList>
            <person name="Stine C."/>
            <person name="Li C."/>
            <person name="Tadesse D."/>
        </authorList>
    </citation>
    <scope>NUCLEOTIDE SEQUENCE [LARGE SCALE GENOMIC DNA]</scope>
    <source>
        <strain evidence="1 2">DSM 18292</strain>
    </source>
</reference>